<dbReference type="Gene3D" id="1.10.630.10">
    <property type="entry name" value="Cytochrome P450"/>
    <property type="match status" value="1"/>
</dbReference>
<feature type="transmembrane region" description="Helical" evidence="13">
    <location>
        <begin position="6"/>
        <end position="26"/>
    </location>
</feature>
<dbReference type="GO" id="GO:0004497">
    <property type="term" value="F:monooxygenase activity"/>
    <property type="evidence" value="ECO:0007669"/>
    <property type="project" value="UniProtKB-KW"/>
</dbReference>
<evidence type="ECO:0000256" key="5">
    <source>
        <dbReference type="ARBA" id="ARBA00022723"/>
    </source>
</evidence>
<keyword evidence="4 13" id="KW-0812">Transmembrane</keyword>
<keyword evidence="7 12" id="KW-0560">Oxidoreductase</keyword>
<dbReference type="PANTHER" id="PTHR24282">
    <property type="entry name" value="CYTOCHROME P450 FAMILY MEMBER"/>
    <property type="match status" value="1"/>
</dbReference>
<dbReference type="InterPro" id="IPR036396">
    <property type="entry name" value="Cyt_P450_sf"/>
</dbReference>
<dbReference type="EMBL" id="BAABME010001779">
    <property type="protein sequence ID" value="GAA0151408.1"/>
    <property type="molecule type" value="Genomic_DNA"/>
</dbReference>
<dbReference type="PROSITE" id="PS00086">
    <property type="entry name" value="CYTOCHROME_P450"/>
    <property type="match status" value="1"/>
</dbReference>
<keyword evidence="6 13" id="KW-1133">Transmembrane helix</keyword>
<evidence type="ECO:0000256" key="13">
    <source>
        <dbReference type="SAM" id="Phobius"/>
    </source>
</evidence>
<dbReference type="InterPro" id="IPR002401">
    <property type="entry name" value="Cyt_P450_E_grp-I"/>
</dbReference>
<dbReference type="SUPFAM" id="SSF48264">
    <property type="entry name" value="Cytochrome P450"/>
    <property type="match status" value="1"/>
</dbReference>
<dbReference type="InterPro" id="IPR050665">
    <property type="entry name" value="Cytochrome_P450_Monooxygen"/>
</dbReference>
<evidence type="ECO:0000256" key="9">
    <source>
        <dbReference type="ARBA" id="ARBA00023033"/>
    </source>
</evidence>
<keyword evidence="10 13" id="KW-0472">Membrane</keyword>
<dbReference type="PRINTS" id="PR00385">
    <property type="entry name" value="P450"/>
</dbReference>
<evidence type="ECO:0000313" key="14">
    <source>
        <dbReference type="EMBL" id="GAA0151408.1"/>
    </source>
</evidence>
<dbReference type="GO" id="GO:0005506">
    <property type="term" value="F:iron ion binding"/>
    <property type="evidence" value="ECO:0007669"/>
    <property type="project" value="InterPro"/>
</dbReference>
<feature type="binding site" description="axial binding residue" evidence="11">
    <location>
        <position position="449"/>
    </location>
    <ligand>
        <name>heme</name>
        <dbReference type="ChEBI" id="CHEBI:30413"/>
    </ligand>
    <ligandPart>
        <name>Fe</name>
        <dbReference type="ChEBI" id="CHEBI:18248"/>
    </ligandPart>
</feature>
<evidence type="ECO:0000256" key="11">
    <source>
        <dbReference type="PIRSR" id="PIRSR602401-1"/>
    </source>
</evidence>
<dbReference type="GO" id="GO:0016020">
    <property type="term" value="C:membrane"/>
    <property type="evidence" value="ECO:0007669"/>
    <property type="project" value="UniProtKB-SubCell"/>
</dbReference>
<evidence type="ECO:0000256" key="2">
    <source>
        <dbReference type="ARBA" id="ARBA00010617"/>
    </source>
</evidence>
<dbReference type="AlphaFoldDB" id="A0AAV3PJV3"/>
<sequence>MYLLIPLVLLVILFVIFVFLYQNIWIPLEIQRHFRRQGIPGPNYYPLYGNTREIKGDIAEAELSSMLFNHDIVHRVHPHSYKWSAIFGKTFIYWFGSKPRMNLAEPNLIKELMLNRTTSANNVPFNPLSKPLFGQGLPGLHGKKWALHRKITNQAFTMERVKAWVPEIVTSTTIMLKKWEEIGGSKKFEIEVHRELHGLTAEILSRTAFGSSFEEGKRIFELQERQVYLTMQAIRSVYLPGLRFLPTINNRTRWKLENDIRDSVRNLIKINLKTRDNSKNLLTLLMSSYKDRDEGELQLDVEEIIDECKTFYFAGKETSANLLTWVLLLLALHQEWQEKAREEIFRVWGRNDFPTADHLSELNMVTMIINETLRLYPPVANLIRRTSEDIKLGRLDLPADTQFNLPVSAIHHDTEIWGDDANEFNPLRFAEPRKHLGAYLPFGIGPRICVGQNLAMVEAKIVLTMILQQFSFAMSPTYVHAPTLRLTLQPQYGAHIIFKKI</sequence>
<reference evidence="14 15" key="1">
    <citation type="submission" date="2024-01" db="EMBL/GenBank/DDBJ databases">
        <title>The complete chloroplast genome sequence of Lithospermum erythrorhizon: insights into the phylogenetic relationship among Boraginaceae species and the maternal lineages of purple gromwells.</title>
        <authorList>
            <person name="Okada T."/>
            <person name="Watanabe K."/>
        </authorList>
    </citation>
    <scope>NUCLEOTIDE SEQUENCE [LARGE SCALE GENOMIC DNA]</scope>
</reference>
<dbReference type="PRINTS" id="PR00463">
    <property type="entry name" value="EP450I"/>
</dbReference>
<dbReference type="InterPro" id="IPR017972">
    <property type="entry name" value="Cyt_P450_CS"/>
</dbReference>
<name>A0AAV3PJV3_LITER</name>
<keyword evidence="15" id="KW-1185">Reference proteome</keyword>
<evidence type="ECO:0000256" key="10">
    <source>
        <dbReference type="ARBA" id="ARBA00023136"/>
    </source>
</evidence>
<dbReference type="GO" id="GO:0016705">
    <property type="term" value="F:oxidoreductase activity, acting on paired donors, with incorporation or reduction of molecular oxygen"/>
    <property type="evidence" value="ECO:0007669"/>
    <property type="project" value="InterPro"/>
</dbReference>
<dbReference type="Pfam" id="PF00067">
    <property type="entry name" value="p450"/>
    <property type="match status" value="1"/>
</dbReference>
<comment type="cofactor">
    <cofactor evidence="11">
        <name>heme</name>
        <dbReference type="ChEBI" id="CHEBI:30413"/>
    </cofactor>
</comment>
<keyword evidence="8 11" id="KW-0408">Iron</keyword>
<evidence type="ECO:0000313" key="15">
    <source>
        <dbReference type="Proteomes" id="UP001454036"/>
    </source>
</evidence>
<dbReference type="InterPro" id="IPR001128">
    <property type="entry name" value="Cyt_P450"/>
</dbReference>
<evidence type="ECO:0000256" key="12">
    <source>
        <dbReference type="RuleBase" id="RU000461"/>
    </source>
</evidence>
<gene>
    <name evidence="14" type="ORF">LIER_10135</name>
</gene>
<evidence type="ECO:0000256" key="3">
    <source>
        <dbReference type="ARBA" id="ARBA00022617"/>
    </source>
</evidence>
<evidence type="ECO:0000256" key="7">
    <source>
        <dbReference type="ARBA" id="ARBA00023002"/>
    </source>
</evidence>
<organism evidence="14 15">
    <name type="scientific">Lithospermum erythrorhizon</name>
    <name type="common">Purple gromwell</name>
    <name type="synonym">Lithospermum officinale var. erythrorhizon</name>
    <dbReference type="NCBI Taxonomy" id="34254"/>
    <lineage>
        <taxon>Eukaryota</taxon>
        <taxon>Viridiplantae</taxon>
        <taxon>Streptophyta</taxon>
        <taxon>Embryophyta</taxon>
        <taxon>Tracheophyta</taxon>
        <taxon>Spermatophyta</taxon>
        <taxon>Magnoliopsida</taxon>
        <taxon>eudicotyledons</taxon>
        <taxon>Gunneridae</taxon>
        <taxon>Pentapetalae</taxon>
        <taxon>asterids</taxon>
        <taxon>lamiids</taxon>
        <taxon>Boraginales</taxon>
        <taxon>Boraginaceae</taxon>
        <taxon>Boraginoideae</taxon>
        <taxon>Lithospermeae</taxon>
        <taxon>Lithospermum</taxon>
    </lineage>
</organism>
<dbReference type="GO" id="GO:0020037">
    <property type="term" value="F:heme binding"/>
    <property type="evidence" value="ECO:0007669"/>
    <property type="project" value="InterPro"/>
</dbReference>
<keyword evidence="5 11" id="KW-0479">Metal-binding</keyword>
<comment type="caution">
    <text evidence="14">The sequence shown here is derived from an EMBL/GenBank/DDBJ whole genome shotgun (WGS) entry which is preliminary data.</text>
</comment>
<proteinExistence type="inferred from homology"/>
<comment type="similarity">
    <text evidence="2 12">Belongs to the cytochrome P450 family.</text>
</comment>
<evidence type="ECO:0000256" key="1">
    <source>
        <dbReference type="ARBA" id="ARBA00004370"/>
    </source>
</evidence>
<evidence type="ECO:0000256" key="8">
    <source>
        <dbReference type="ARBA" id="ARBA00023004"/>
    </source>
</evidence>
<accession>A0AAV3PJV3</accession>
<evidence type="ECO:0000256" key="4">
    <source>
        <dbReference type="ARBA" id="ARBA00022692"/>
    </source>
</evidence>
<keyword evidence="9 12" id="KW-0503">Monooxygenase</keyword>
<keyword evidence="3 11" id="KW-0349">Heme</keyword>
<dbReference type="Proteomes" id="UP001454036">
    <property type="component" value="Unassembled WGS sequence"/>
</dbReference>
<dbReference type="PANTHER" id="PTHR24282:SF155">
    <property type="entry name" value="CYTOCHROME P450 734A1-LIKE"/>
    <property type="match status" value="1"/>
</dbReference>
<protein>
    <submittedName>
        <fullName evidence="14">Oxygenase</fullName>
    </submittedName>
</protein>
<comment type="subcellular location">
    <subcellularLocation>
        <location evidence="1">Membrane</location>
    </subcellularLocation>
</comment>
<evidence type="ECO:0000256" key="6">
    <source>
        <dbReference type="ARBA" id="ARBA00022989"/>
    </source>
</evidence>